<dbReference type="SUPFAM" id="SSF50685">
    <property type="entry name" value="Barwin-like endoglucanases"/>
    <property type="match status" value="1"/>
</dbReference>
<dbReference type="InterPro" id="IPR009009">
    <property type="entry name" value="RlpA-like_DPBB"/>
</dbReference>
<comment type="similarity">
    <text evidence="1">Belongs to the RlpA family.</text>
</comment>
<dbReference type="EMBL" id="QBMC01000109">
    <property type="protein sequence ID" value="PZO14379.1"/>
    <property type="molecule type" value="Genomic_DNA"/>
</dbReference>
<reference evidence="5" key="1">
    <citation type="submission" date="2018-04" db="EMBL/GenBank/DDBJ databases">
        <authorList>
            <person name="Cornet L."/>
        </authorList>
    </citation>
    <scope>NUCLEOTIDE SEQUENCE [LARGE SCALE GENOMIC DNA]</scope>
</reference>
<evidence type="ECO:0000313" key="5">
    <source>
        <dbReference type="Proteomes" id="UP000249354"/>
    </source>
</evidence>
<dbReference type="NCBIfam" id="TIGR00413">
    <property type="entry name" value="rlpA"/>
    <property type="match status" value="1"/>
</dbReference>
<dbReference type="InterPro" id="IPR036908">
    <property type="entry name" value="RlpA-like_sf"/>
</dbReference>
<evidence type="ECO:0000256" key="2">
    <source>
        <dbReference type="SAM" id="SignalP"/>
    </source>
</evidence>
<evidence type="ECO:0000259" key="3">
    <source>
        <dbReference type="Pfam" id="PF03330"/>
    </source>
</evidence>
<reference evidence="4 5" key="2">
    <citation type="submission" date="2018-06" db="EMBL/GenBank/DDBJ databases">
        <title>Metagenomic assembly of (sub)arctic Cyanobacteria and their associated microbiome from non-axenic cultures.</title>
        <authorList>
            <person name="Baurain D."/>
        </authorList>
    </citation>
    <scope>NUCLEOTIDE SEQUENCE [LARGE SCALE GENOMIC DNA]</scope>
    <source>
        <strain evidence="4">ULC129bin1</strain>
    </source>
</reference>
<comment type="caution">
    <text evidence="4">The sequence shown here is derived from an EMBL/GenBank/DDBJ whole genome shotgun (WGS) entry which is preliminary data.</text>
</comment>
<keyword evidence="4" id="KW-0449">Lipoprotein</keyword>
<evidence type="ECO:0000256" key="1">
    <source>
        <dbReference type="RuleBase" id="RU003495"/>
    </source>
</evidence>
<dbReference type="CDD" id="cd22268">
    <property type="entry name" value="DPBB_RlpA-like"/>
    <property type="match status" value="1"/>
</dbReference>
<proteinExistence type="inferred from homology"/>
<feature type="chain" id="PRO_5015973106" evidence="2">
    <location>
        <begin position="29"/>
        <end position="124"/>
    </location>
</feature>
<sequence>MTAFKHFCLRLTLLGGLASVGVSTLASAAIADRMRVSWYGPGFEGGYTASGEIFSRYDHTGAHPDWPFGTLVLLTNPDTGERVTVRINDRSGGALDISEQAARDLGTYDHGIAPVEVEIIEWGE</sequence>
<feature type="domain" description="RlpA-like protein double-psi beta-barrel" evidence="3">
    <location>
        <begin position="35"/>
        <end position="117"/>
    </location>
</feature>
<organism evidence="4 5">
    <name type="scientific">Leptolyngbya foveolarum</name>
    <dbReference type="NCBI Taxonomy" id="47253"/>
    <lineage>
        <taxon>Bacteria</taxon>
        <taxon>Bacillati</taxon>
        <taxon>Cyanobacteriota</taxon>
        <taxon>Cyanophyceae</taxon>
        <taxon>Leptolyngbyales</taxon>
        <taxon>Leptolyngbyaceae</taxon>
        <taxon>Leptolyngbya group</taxon>
        <taxon>Leptolyngbya</taxon>
    </lineage>
</organism>
<dbReference type="Proteomes" id="UP000249354">
    <property type="component" value="Unassembled WGS sequence"/>
</dbReference>
<feature type="signal peptide" evidence="2">
    <location>
        <begin position="1"/>
        <end position="28"/>
    </location>
</feature>
<gene>
    <name evidence="4" type="ORF">DCF25_14950</name>
</gene>
<dbReference type="InterPro" id="IPR012997">
    <property type="entry name" value="RplA"/>
</dbReference>
<protein>
    <submittedName>
        <fullName evidence="4">Septal ring lytic transglycosylase RlpA family lipoprotein</fullName>
    </submittedName>
</protein>
<dbReference type="Gene3D" id="2.40.40.10">
    <property type="entry name" value="RlpA-like domain"/>
    <property type="match status" value="1"/>
</dbReference>
<keyword evidence="2" id="KW-0732">Signal</keyword>
<evidence type="ECO:0000313" key="4">
    <source>
        <dbReference type="EMBL" id="PZO14379.1"/>
    </source>
</evidence>
<dbReference type="PANTHER" id="PTHR34183">
    <property type="entry name" value="ENDOLYTIC PEPTIDOGLYCAN TRANSGLYCOSYLASE RLPA"/>
    <property type="match status" value="1"/>
</dbReference>
<accession>A0A2W4UBH9</accession>
<name>A0A2W4UBH9_9CYAN</name>
<dbReference type="AlphaFoldDB" id="A0A2W4UBH9"/>
<dbReference type="PANTHER" id="PTHR34183:SF1">
    <property type="entry name" value="ENDOLYTIC PEPTIDOGLYCAN TRANSGLYCOSYLASE RLPA"/>
    <property type="match status" value="1"/>
</dbReference>
<dbReference type="Pfam" id="PF03330">
    <property type="entry name" value="DPBB_1"/>
    <property type="match status" value="1"/>
</dbReference>